<gene>
    <name evidence="2" type="ORF">O3M35_012098</name>
</gene>
<feature type="transmembrane region" description="Helical" evidence="1">
    <location>
        <begin position="20"/>
        <end position="44"/>
    </location>
</feature>
<feature type="transmembrane region" description="Helical" evidence="1">
    <location>
        <begin position="295"/>
        <end position="314"/>
    </location>
</feature>
<evidence type="ECO:0008006" key="4">
    <source>
        <dbReference type="Google" id="ProtNLM"/>
    </source>
</evidence>
<protein>
    <recommendedName>
        <fullName evidence="4">Tetraspanin</fullName>
    </recommendedName>
</protein>
<reference evidence="2 3" key="1">
    <citation type="submission" date="2022-12" db="EMBL/GenBank/DDBJ databases">
        <title>Chromosome-level genome assembly of true bugs.</title>
        <authorList>
            <person name="Ma L."/>
            <person name="Li H."/>
        </authorList>
    </citation>
    <scope>NUCLEOTIDE SEQUENCE [LARGE SCALE GENOMIC DNA]</scope>
    <source>
        <strain evidence="2">Lab_2022b</strain>
    </source>
</reference>
<evidence type="ECO:0000313" key="3">
    <source>
        <dbReference type="Proteomes" id="UP001461498"/>
    </source>
</evidence>
<proteinExistence type="predicted"/>
<name>A0AAW1CSK5_9HEMI</name>
<keyword evidence="1" id="KW-1133">Transmembrane helix</keyword>
<accession>A0AAW1CSK5</accession>
<keyword evidence="1" id="KW-0472">Membrane</keyword>
<comment type="caution">
    <text evidence="2">The sequence shown here is derived from an EMBL/GenBank/DDBJ whole genome shotgun (WGS) entry which is preliminary data.</text>
</comment>
<evidence type="ECO:0000313" key="2">
    <source>
        <dbReference type="EMBL" id="KAK9501362.1"/>
    </source>
</evidence>
<feature type="transmembrane region" description="Helical" evidence="1">
    <location>
        <begin position="90"/>
        <end position="111"/>
    </location>
</feature>
<keyword evidence="1" id="KW-0812">Transmembrane</keyword>
<sequence>MEPLPPIPLTLRLLSNFCYFWDLQAGVLIASWIVIAVYSLSFGLNVILENGEEVESLRRDQYTVTYGYLCFSILAAFCAFFGMITENRSICAIGIILLLISFIAFLVLFLLSYTPRYWRTICIDGRCPDTIWFYQSAWRLKVQDCPLNSRSFPVGPKVEYYSKILNKTELNNFGLINDEINNNGKILFEELNEDYEDFAERINNVKPTLPAELNDNTLDYVDNVKLFFLSTVPDYFDPNIIGGRAPLLIESTRETIVKPPRRRKDSIYGLNPDASVAWKVFAIILAIIWLLFKLYLLYLLVIFLAALFYEFAAANDEV</sequence>
<dbReference type="Proteomes" id="UP001461498">
    <property type="component" value="Unassembled WGS sequence"/>
</dbReference>
<dbReference type="AlphaFoldDB" id="A0AAW1CSK5"/>
<dbReference type="EMBL" id="JAPXFL010000009">
    <property type="protein sequence ID" value="KAK9501362.1"/>
    <property type="molecule type" value="Genomic_DNA"/>
</dbReference>
<organism evidence="2 3">
    <name type="scientific">Rhynocoris fuscipes</name>
    <dbReference type="NCBI Taxonomy" id="488301"/>
    <lineage>
        <taxon>Eukaryota</taxon>
        <taxon>Metazoa</taxon>
        <taxon>Ecdysozoa</taxon>
        <taxon>Arthropoda</taxon>
        <taxon>Hexapoda</taxon>
        <taxon>Insecta</taxon>
        <taxon>Pterygota</taxon>
        <taxon>Neoptera</taxon>
        <taxon>Paraneoptera</taxon>
        <taxon>Hemiptera</taxon>
        <taxon>Heteroptera</taxon>
        <taxon>Panheteroptera</taxon>
        <taxon>Cimicomorpha</taxon>
        <taxon>Reduviidae</taxon>
        <taxon>Harpactorinae</taxon>
        <taxon>Harpactorini</taxon>
        <taxon>Rhynocoris</taxon>
    </lineage>
</organism>
<keyword evidence="3" id="KW-1185">Reference proteome</keyword>
<evidence type="ECO:0000256" key="1">
    <source>
        <dbReference type="SAM" id="Phobius"/>
    </source>
</evidence>
<feature type="transmembrane region" description="Helical" evidence="1">
    <location>
        <begin position="65"/>
        <end position="84"/>
    </location>
</feature>